<sequence length="129" mass="14225">MRVNAGFAPKKDLKAQECPLLVNKYKLVARVICLYQAMCKYTAFRYTHRTCRAQPKHMMEDRARVDHFPGGVDDHGVPIPDPCPNPKTGNGQRRMCAEATQSGEMAFGSSSNLGGPDVLCLACVRQGLI</sequence>
<organism evidence="1">
    <name type="scientific">Ophidiomyces ophidiicola</name>
    <dbReference type="NCBI Taxonomy" id="1387563"/>
    <lineage>
        <taxon>Eukaryota</taxon>
        <taxon>Fungi</taxon>
        <taxon>Dikarya</taxon>
        <taxon>Ascomycota</taxon>
        <taxon>Pezizomycotina</taxon>
        <taxon>Eurotiomycetes</taxon>
        <taxon>Eurotiomycetidae</taxon>
        <taxon>Onygenales</taxon>
        <taxon>Onygenaceae</taxon>
        <taxon>Ophidiomyces</taxon>
    </lineage>
</organism>
<protein>
    <submittedName>
        <fullName evidence="1">Uncharacterized protein</fullName>
    </submittedName>
</protein>
<gene>
    <name evidence="1" type="ORF">LOY88_000073</name>
</gene>
<proteinExistence type="predicted"/>
<comment type="caution">
    <text evidence="1">The sequence shown here is derived from an EMBL/GenBank/DDBJ whole genome shotgun (WGS) entry which is preliminary data.</text>
</comment>
<evidence type="ECO:0000313" key="1">
    <source>
        <dbReference type="EMBL" id="KAI2393473.1"/>
    </source>
</evidence>
<dbReference type="EMBL" id="JALBCA010000002">
    <property type="protein sequence ID" value="KAI2393473.1"/>
    <property type="molecule type" value="Genomic_DNA"/>
</dbReference>
<name>A0ACB8V5M7_9EURO</name>
<reference evidence="1" key="1">
    <citation type="journal article" date="2022" name="bioRxiv">
        <title>Population genetic analysis of Ophidiomyces ophidiicola, the causative agent of snake fungal disease, indicates recent introductions to the USA.</title>
        <authorList>
            <person name="Ladner J.T."/>
            <person name="Palmer J.M."/>
            <person name="Ettinger C.L."/>
            <person name="Stajich J.E."/>
            <person name="Farrell T.M."/>
            <person name="Glorioso B.M."/>
            <person name="Lawson B."/>
            <person name="Price S.J."/>
            <person name="Stengle A.G."/>
            <person name="Grear D.A."/>
            <person name="Lorch J.M."/>
        </authorList>
    </citation>
    <scope>NUCLEOTIDE SEQUENCE</scope>
    <source>
        <strain evidence="1">NWHC 24266-5</strain>
    </source>
</reference>
<accession>A0ACB8V5M7</accession>